<dbReference type="RefSeq" id="WP_062925069.1">
    <property type="nucleotide sequence ID" value="NZ_CP015098.1"/>
</dbReference>
<feature type="compositionally biased region" description="Basic and acidic residues" evidence="3">
    <location>
        <begin position="1"/>
        <end position="15"/>
    </location>
</feature>
<sequence length="284" mass="30592">MSDFEHRSAEKEARRSTPGRPWTAQEEPRQDALRRYLAAVAAAASARSAEEPESGGERSETLATAAPEPPAGEPATLRVRDVMQVPAASVHGDLPFLDVAHTLAREQVSAVPVVDADDHVIGVVSESDLLAKAAVMAEPHRHGPVGRLRQHRLYDKSHGDTAATLMTFPPVTVHPAEPVADAAWTAAHSRLKRLPVTDHRGRLVGVVSRRELLRALIRDDAEIRAEVESLVAQHLLDPSAVEVAVESGVVTMAGRLDKALVPELLASVRDIDDVVDVIDETEAD</sequence>
<feature type="region of interest" description="Disordered" evidence="3">
    <location>
        <begin position="1"/>
        <end position="29"/>
    </location>
</feature>
<accession>A0A143BTZ9</accession>
<dbReference type="Gene3D" id="3.10.580.10">
    <property type="entry name" value="CBS-domain"/>
    <property type="match status" value="1"/>
</dbReference>
<dbReference type="Proteomes" id="UP000076096">
    <property type="component" value="Chromosome"/>
</dbReference>
<dbReference type="PANTHER" id="PTHR43080">
    <property type="entry name" value="CBS DOMAIN-CONTAINING PROTEIN CBSX3, MITOCHONDRIAL"/>
    <property type="match status" value="1"/>
</dbReference>
<name>A0A143BTZ9_9ACTN</name>
<protein>
    <recommendedName>
        <fullName evidence="4">CBS domain-containing protein</fullName>
    </recommendedName>
</protein>
<keyword evidence="1 2" id="KW-0129">CBS domain</keyword>
<dbReference type="SMART" id="SM00116">
    <property type="entry name" value="CBS"/>
    <property type="match status" value="2"/>
</dbReference>
<dbReference type="PANTHER" id="PTHR43080:SF29">
    <property type="entry name" value="OS02G0818000 PROTEIN"/>
    <property type="match status" value="1"/>
</dbReference>
<evidence type="ECO:0000256" key="1">
    <source>
        <dbReference type="ARBA" id="ARBA00023122"/>
    </source>
</evidence>
<feature type="region of interest" description="Disordered" evidence="3">
    <location>
        <begin position="44"/>
        <end position="74"/>
    </location>
</feature>
<dbReference type="STRING" id="1783515.A4E84_03155"/>
<feature type="domain" description="CBS" evidence="4">
    <location>
        <begin position="166"/>
        <end position="222"/>
    </location>
</feature>
<dbReference type="AlphaFoldDB" id="A0A143BTZ9"/>
<evidence type="ECO:0000256" key="3">
    <source>
        <dbReference type="SAM" id="MobiDB-lite"/>
    </source>
</evidence>
<evidence type="ECO:0000256" key="2">
    <source>
        <dbReference type="PROSITE-ProRule" id="PRU00703"/>
    </source>
</evidence>
<dbReference type="SUPFAM" id="SSF54631">
    <property type="entry name" value="CBS-domain pair"/>
    <property type="match status" value="1"/>
</dbReference>
<dbReference type="InterPro" id="IPR051257">
    <property type="entry name" value="Diverse_CBS-Domain"/>
</dbReference>
<gene>
    <name evidence="5" type="ORF">A4E84_03155</name>
</gene>
<organism evidence="5 6">
    <name type="scientific">Streptomyces qaidamensis</name>
    <dbReference type="NCBI Taxonomy" id="1783515"/>
    <lineage>
        <taxon>Bacteria</taxon>
        <taxon>Bacillati</taxon>
        <taxon>Actinomycetota</taxon>
        <taxon>Actinomycetes</taxon>
        <taxon>Kitasatosporales</taxon>
        <taxon>Streptomycetaceae</taxon>
        <taxon>Streptomyces</taxon>
        <taxon>Streptomyces aurantiacus group</taxon>
    </lineage>
</organism>
<feature type="domain" description="CBS" evidence="4">
    <location>
        <begin position="83"/>
        <end position="145"/>
    </location>
</feature>
<reference evidence="6" key="1">
    <citation type="submission" date="2016-04" db="EMBL/GenBank/DDBJ databases">
        <authorList>
            <person name="Zhang B."/>
        </authorList>
    </citation>
    <scope>NUCLEOTIDE SEQUENCE [LARGE SCALE GENOMIC DNA]</scope>
    <source>
        <strain evidence="6">S10</strain>
    </source>
</reference>
<dbReference type="Pfam" id="PF00571">
    <property type="entry name" value="CBS"/>
    <property type="match status" value="2"/>
</dbReference>
<dbReference type="InterPro" id="IPR000644">
    <property type="entry name" value="CBS_dom"/>
</dbReference>
<evidence type="ECO:0000259" key="4">
    <source>
        <dbReference type="PROSITE" id="PS51371"/>
    </source>
</evidence>
<dbReference type="PROSITE" id="PS51371">
    <property type="entry name" value="CBS"/>
    <property type="match status" value="2"/>
</dbReference>
<dbReference type="KEGG" id="stsi:A4E84_03155"/>
<evidence type="ECO:0000313" key="6">
    <source>
        <dbReference type="Proteomes" id="UP000076096"/>
    </source>
</evidence>
<dbReference type="InterPro" id="IPR046342">
    <property type="entry name" value="CBS_dom_sf"/>
</dbReference>
<dbReference type="CDD" id="cd04586">
    <property type="entry name" value="CBS_pair_BON_assoc"/>
    <property type="match status" value="1"/>
</dbReference>
<keyword evidence="6" id="KW-1185">Reference proteome</keyword>
<evidence type="ECO:0000313" key="5">
    <source>
        <dbReference type="EMBL" id="AMW08601.1"/>
    </source>
</evidence>
<dbReference type="EMBL" id="CP015098">
    <property type="protein sequence ID" value="AMW08601.1"/>
    <property type="molecule type" value="Genomic_DNA"/>
</dbReference>
<proteinExistence type="predicted"/>